<name>F6HSA8_VITVI</name>
<evidence type="ECO:0000313" key="2">
    <source>
        <dbReference type="Proteomes" id="UP000009183"/>
    </source>
</evidence>
<dbReference type="PaxDb" id="29760-VIT_09s0096g00520.t01"/>
<gene>
    <name evidence="1" type="ordered locus">VIT_09s0096g00520</name>
</gene>
<dbReference type="Proteomes" id="UP000009183">
    <property type="component" value="Chromosome 9"/>
</dbReference>
<dbReference type="EMBL" id="FN596243">
    <property type="protein sequence ID" value="CCB57567.1"/>
    <property type="molecule type" value="Genomic_DNA"/>
</dbReference>
<dbReference type="Pfam" id="PF02458">
    <property type="entry name" value="Transferase"/>
    <property type="match status" value="1"/>
</dbReference>
<dbReference type="HOGENOM" id="CLU_2745259_0_0_1"/>
<organism evidence="1 2">
    <name type="scientific">Vitis vinifera</name>
    <name type="common">Grape</name>
    <dbReference type="NCBI Taxonomy" id="29760"/>
    <lineage>
        <taxon>Eukaryota</taxon>
        <taxon>Viridiplantae</taxon>
        <taxon>Streptophyta</taxon>
        <taxon>Embryophyta</taxon>
        <taxon>Tracheophyta</taxon>
        <taxon>Spermatophyta</taxon>
        <taxon>Magnoliopsida</taxon>
        <taxon>eudicotyledons</taxon>
        <taxon>Gunneridae</taxon>
        <taxon>Pentapetalae</taxon>
        <taxon>rosids</taxon>
        <taxon>Vitales</taxon>
        <taxon>Vitaceae</taxon>
        <taxon>Viteae</taxon>
        <taxon>Vitis</taxon>
    </lineage>
</organism>
<dbReference type="Gene3D" id="3.30.559.10">
    <property type="entry name" value="Chloramphenicol acetyltransferase-like domain"/>
    <property type="match status" value="1"/>
</dbReference>
<proteinExistence type="predicted"/>
<sequence length="71" mass="7740">MEAYANAKLQDLSLYNPNNSIEGKLVPKKQCGALCVQVIELKCGGVVVGYTFHHQIADAYSASMFLVNFMG</sequence>
<dbReference type="InterPro" id="IPR023213">
    <property type="entry name" value="CAT-like_dom_sf"/>
</dbReference>
<dbReference type="AlphaFoldDB" id="F6HSA8"/>
<reference evidence="2" key="1">
    <citation type="journal article" date="2007" name="Nature">
        <title>The grapevine genome sequence suggests ancestral hexaploidization in major angiosperm phyla.</title>
        <authorList>
            <consortium name="The French-Italian Public Consortium for Grapevine Genome Characterization."/>
            <person name="Jaillon O."/>
            <person name="Aury J.-M."/>
            <person name="Noel B."/>
            <person name="Policriti A."/>
            <person name="Clepet C."/>
            <person name="Casagrande A."/>
            <person name="Choisne N."/>
            <person name="Aubourg S."/>
            <person name="Vitulo N."/>
            <person name="Jubin C."/>
            <person name="Vezzi A."/>
            <person name="Legeai F."/>
            <person name="Hugueney P."/>
            <person name="Dasilva C."/>
            <person name="Horner D."/>
            <person name="Mica E."/>
            <person name="Jublot D."/>
            <person name="Poulain J."/>
            <person name="Bruyere C."/>
            <person name="Billault A."/>
            <person name="Segurens B."/>
            <person name="Gouyvenoux M."/>
            <person name="Ugarte E."/>
            <person name="Cattonaro F."/>
            <person name="Anthouard V."/>
            <person name="Vico V."/>
            <person name="Del Fabbro C."/>
            <person name="Alaux M."/>
            <person name="Di Gaspero G."/>
            <person name="Dumas V."/>
            <person name="Felice N."/>
            <person name="Paillard S."/>
            <person name="Juman I."/>
            <person name="Moroldo M."/>
            <person name="Scalabrin S."/>
            <person name="Canaguier A."/>
            <person name="Le Clainche I."/>
            <person name="Malacrida G."/>
            <person name="Durand E."/>
            <person name="Pesole G."/>
            <person name="Laucou V."/>
            <person name="Chatelet P."/>
            <person name="Merdinoglu D."/>
            <person name="Delledonne M."/>
            <person name="Pezzotti M."/>
            <person name="Lecharny A."/>
            <person name="Scarpelli C."/>
            <person name="Artiguenave F."/>
            <person name="Pe M.E."/>
            <person name="Valle G."/>
            <person name="Morgante M."/>
            <person name="Caboche M."/>
            <person name="Adam-Blondon A.-F."/>
            <person name="Weissenbach J."/>
            <person name="Quetier F."/>
            <person name="Wincker P."/>
        </authorList>
    </citation>
    <scope>NUCLEOTIDE SEQUENCE [LARGE SCALE GENOMIC DNA]</scope>
    <source>
        <strain evidence="2">cv. Pinot noir / PN40024</strain>
    </source>
</reference>
<protein>
    <submittedName>
        <fullName evidence="1">Uncharacterized protein</fullName>
    </submittedName>
</protein>
<keyword evidence="2" id="KW-1185">Reference proteome</keyword>
<dbReference type="InParanoid" id="F6HSA8"/>
<accession>F6HSA8</accession>
<evidence type="ECO:0000313" key="1">
    <source>
        <dbReference type="EMBL" id="CCB57567.1"/>
    </source>
</evidence>